<dbReference type="SUPFAM" id="SSF56935">
    <property type="entry name" value="Porins"/>
    <property type="match status" value="1"/>
</dbReference>
<dbReference type="Proteomes" id="UP000283387">
    <property type="component" value="Unassembled WGS sequence"/>
</dbReference>
<feature type="domain" description="TonB-dependent receptor-like beta-barrel" evidence="11">
    <location>
        <begin position="403"/>
        <end position="904"/>
    </location>
</feature>
<dbReference type="PROSITE" id="PS52016">
    <property type="entry name" value="TONB_DEPENDENT_REC_3"/>
    <property type="match status" value="1"/>
</dbReference>
<keyword evidence="6 8" id="KW-0472">Membrane</keyword>
<evidence type="ECO:0000256" key="7">
    <source>
        <dbReference type="ARBA" id="ARBA00023237"/>
    </source>
</evidence>
<dbReference type="OrthoDB" id="9768177at2"/>
<feature type="chain" id="PRO_5019552183" evidence="10">
    <location>
        <begin position="30"/>
        <end position="991"/>
    </location>
</feature>
<dbReference type="PROSITE" id="PS00018">
    <property type="entry name" value="EF_HAND_1"/>
    <property type="match status" value="1"/>
</dbReference>
<dbReference type="InterPro" id="IPR023996">
    <property type="entry name" value="TonB-dep_OMP_SusC/RagA"/>
</dbReference>
<dbReference type="Gene3D" id="2.40.170.20">
    <property type="entry name" value="TonB-dependent receptor, beta-barrel domain"/>
    <property type="match status" value="1"/>
</dbReference>
<dbReference type="EMBL" id="RAPN01000001">
    <property type="protein sequence ID" value="RKD92429.1"/>
    <property type="molecule type" value="Genomic_DNA"/>
</dbReference>
<evidence type="ECO:0000256" key="4">
    <source>
        <dbReference type="ARBA" id="ARBA00022692"/>
    </source>
</evidence>
<evidence type="ECO:0000256" key="6">
    <source>
        <dbReference type="ARBA" id="ARBA00023136"/>
    </source>
</evidence>
<evidence type="ECO:0000256" key="3">
    <source>
        <dbReference type="ARBA" id="ARBA00022452"/>
    </source>
</evidence>
<dbReference type="InterPro" id="IPR036942">
    <property type="entry name" value="Beta-barrel_TonB_sf"/>
</dbReference>
<name>A0A419WAF8_9BACT</name>
<dbReference type="InterPro" id="IPR012910">
    <property type="entry name" value="Plug_dom"/>
</dbReference>
<dbReference type="RefSeq" id="WP_120273640.1">
    <property type="nucleotide sequence ID" value="NZ_RAPN01000001.1"/>
</dbReference>
<keyword evidence="14" id="KW-1185">Reference proteome</keyword>
<dbReference type="Gene3D" id="2.170.130.10">
    <property type="entry name" value="TonB-dependent receptor, plug domain"/>
    <property type="match status" value="1"/>
</dbReference>
<proteinExistence type="inferred from homology"/>
<dbReference type="InterPro" id="IPR018247">
    <property type="entry name" value="EF_Hand_1_Ca_BS"/>
</dbReference>
<dbReference type="SUPFAM" id="SSF49464">
    <property type="entry name" value="Carboxypeptidase regulatory domain-like"/>
    <property type="match status" value="1"/>
</dbReference>
<keyword evidence="3 8" id="KW-1134">Transmembrane beta strand</keyword>
<dbReference type="InterPro" id="IPR000531">
    <property type="entry name" value="Beta-barrel_TonB"/>
</dbReference>
<keyword evidence="7 8" id="KW-0998">Cell outer membrane</keyword>
<feature type="signal peptide" evidence="10">
    <location>
        <begin position="1"/>
        <end position="29"/>
    </location>
</feature>
<dbReference type="NCBIfam" id="TIGR04057">
    <property type="entry name" value="SusC_RagA_signa"/>
    <property type="match status" value="1"/>
</dbReference>
<comment type="similarity">
    <text evidence="8 9">Belongs to the TonB-dependent receptor family.</text>
</comment>
<dbReference type="Gene3D" id="2.60.40.1120">
    <property type="entry name" value="Carboxypeptidase-like, regulatory domain"/>
    <property type="match status" value="1"/>
</dbReference>
<dbReference type="GO" id="GO:0009279">
    <property type="term" value="C:cell outer membrane"/>
    <property type="evidence" value="ECO:0007669"/>
    <property type="project" value="UniProtKB-SubCell"/>
</dbReference>
<organism evidence="13 14">
    <name type="scientific">Mangrovibacterium diazotrophicum</name>
    <dbReference type="NCBI Taxonomy" id="1261403"/>
    <lineage>
        <taxon>Bacteria</taxon>
        <taxon>Pseudomonadati</taxon>
        <taxon>Bacteroidota</taxon>
        <taxon>Bacteroidia</taxon>
        <taxon>Marinilabiliales</taxon>
        <taxon>Prolixibacteraceae</taxon>
        <taxon>Mangrovibacterium</taxon>
    </lineage>
</organism>
<evidence type="ECO:0000256" key="10">
    <source>
        <dbReference type="SAM" id="SignalP"/>
    </source>
</evidence>
<comment type="subcellular location">
    <subcellularLocation>
        <location evidence="1 8">Cell outer membrane</location>
        <topology evidence="1 8">Multi-pass membrane protein</topology>
    </subcellularLocation>
</comment>
<keyword evidence="10" id="KW-0732">Signal</keyword>
<keyword evidence="4 8" id="KW-0812">Transmembrane</keyword>
<accession>A0A419WAF8</accession>
<dbReference type="NCBIfam" id="TIGR04056">
    <property type="entry name" value="OMP_RagA_SusC"/>
    <property type="match status" value="1"/>
</dbReference>
<dbReference type="Pfam" id="PF13715">
    <property type="entry name" value="CarbopepD_reg_2"/>
    <property type="match status" value="1"/>
</dbReference>
<evidence type="ECO:0000313" key="13">
    <source>
        <dbReference type="EMBL" id="RKD92429.1"/>
    </source>
</evidence>
<evidence type="ECO:0000256" key="1">
    <source>
        <dbReference type="ARBA" id="ARBA00004571"/>
    </source>
</evidence>
<evidence type="ECO:0000259" key="11">
    <source>
        <dbReference type="Pfam" id="PF00593"/>
    </source>
</evidence>
<dbReference type="InterPro" id="IPR008969">
    <property type="entry name" value="CarboxyPept-like_regulatory"/>
</dbReference>
<keyword evidence="5 9" id="KW-0798">TonB box</keyword>
<dbReference type="AlphaFoldDB" id="A0A419WAF8"/>
<gene>
    <name evidence="13" type="ORF">BC643_2801</name>
</gene>
<dbReference type="Pfam" id="PF00593">
    <property type="entry name" value="TonB_dep_Rec_b-barrel"/>
    <property type="match status" value="1"/>
</dbReference>
<evidence type="ECO:0000313" key="14">
    <source>
        <dbReference type="Proteomes" id="UP000283387"/>
    </source>
</evidence>
<reference evidence="13 14" key="1">
    <citation type="submission" date="2018-09" db="EMBL/GenBank/DDBJ databases">
        <title>Genomic Encyclopedia of Archaeal and Bacterial Type Strains, Phase II (KMG-II): from individual species to whole genera.</title>
        <authorList>
            <person name="Goeker M."/>
        </authorList>
    </citation>
    <scope>NUCLEOTIDE SEQUENCE [LARGE SCALE GENOMIC DNA]</scope>
    <source>
        <strain evidence="13 14">DSM 27148</strain>
    </source>
</reference>
<sequence length="991" mass="109448">MKCKYVKSSFWAIVLMLGVLLGVTAPAGAQQPGKRTITGTVVDETNQPLPGVTVVLEGTTTGTITDFDGKYSLTLGDETGNLMFSYIGYQPQTFPIPETNVLNVQMKEDTQEISDVVVVGYGVQRKSDLTGSITSVGTDDFNAGLISSPEQLINGKVSGVQIMQNSGSPTSGSTIRIRGGASLNASNDPLIVLDGVPLESGGISGNSSNFLSLINPNDIENMTILKDAASTAIYGSRASNGVILITTKKGSTTKGIQVNFSTTNSVQTRTQLPDMLSRSQFMNVINNLGSDDQKALLGDYSTDWNDEIYHAAFGTDNNLSLSTRVAKNTPMRVSVGYYNQGGILKTDNAERLTGSVSLSPSFLDDNLKFNLSAKGAHNNNTFAQTGAIWAASTFNPTLPVYSGTDDFGGYDEAIDNTGNPVNGGVRNPLGLIEQYNSTSKVDRVIGNIDMDYKFSFLPELKFHATGGYDYAKGKGHIYVPAEAAQYYTTSGRDYTYGPQKSSNRLLTTYFNYNKYYDELKSSVEATLGYDYQYWKTTTPLYQELNTLGEAQSTTAATDQRHAMVSYYGRLNYGYDGRFMLTASLRRDGTSRFSSDNRWGTFPSVALAWRMDQESFLKDNPVLSTMKLRLSYGITGQQEGIGNYNYLPVYTYSQDGAQVQFGDQWYYSYRPEAYVSDLKWETTKSWNAGFDFGFLENRISGTFDYYTRQTEDLLATVPAAAGTNFDKTILTNVGNVDSHGIEVTINASPIQSKDLNWDVSFNMSWQKMKVKNLSLIEGGSTTNTLVGPTIDSYQFQVLSEGYAPYMFYLYHQLYDAETGKPIEGAYADLNGDGEINSSDLYRYHSPAPDFIFGFSSSLNYKKWTMNMSFRANVGNYVYNGMAMNTGAWSTVSYNSYQLNNLSTSFLETGFNSRQYLSDYYVENASFLKMDNLTLTYNFGKIWDTCNLNINGMVQNVFTITKYSGVDPEVPNGMDISFYPRPRTFSLGLGLNF</sequence>
<evidence type="ECO:0000256" key="5">
    <source>
        <dbReference type="ARBA" id="ARBA00023077"/>
    </source>
</evidence>
<keyword evidence="2 8" id="KW-0813">Transport</keyword>
<evidence type="ECO:0000259" key="12">
    <source>
        <dbReference type="Pfam" id="PF07715"/>
    </source>
</evidence>
<dbReference type="InterPro" id="IPR023997">
    <property type="entry name" value="TonB-dep_OMP_SusC/RagA_CS"/>
</dbReference>
<dbReference type="InterPro" id="IPR037066">
    <property type="entry name" value="Plug_dom_sf"/>
</dbReference>
<evidence type="ECO:0000256" key="2">
    <source>
        <dbReference type="ARBA" id="ARBA00022448"/>
    </source>
</evidence>
<dbReference type="Pfam" id="PF07715">
    <property type="entry name" value="Plug"/>
    <property type="match status" value="1"/>
</dbReference>
<evidence type="ECO:0000256" key="9">
    <source>
        <dbReference type="RuleBase" id="RU003357"/>
    </source>
</evidence>
<keyword evidence="13" id="KW-0675">Receptor</keyword>
<feature type="domain" description="TonB-dependent receptor plug" evidence="12">
    <location>
        <begin position="126"/>
        <end position="242"/>
    </location>
</feature>
<dbReference type="FunFam" id="2.60.40.1120:FF:000003">
    <property type="entry name" value="Outer membrane protein Omp121"/>
    <property type="match status" value="1"/>
</dbReference>
<dbReference type="InterPro" id="IPR039426">
    <property type="entry name" value="TonB-dep_rcpt-like"/>
</dbReference>
<comment type="caution">
    <text evidence="13">The sequence shown here is derived from an EMBL/GenBank/DDBJ whole genome shotgun (WGS) entry which is preliminary data.</text>
</comment>
<protein>
    <submittedName>
        <fullName evidence="13">Iron complex outermembrane receptor protein</fullName>
    </submittedName>
</protein>
<evidence type="ECO:0000256" key="8">
    <source>
        <dbReference type="PROSITE-ProRule" id="PRU01360"/>
    </source>
</evidence>